<keyword evidence="1" id="KW-0820">tRNA-binding</keyword>
<dbReference type="PANTHER" id="PTHR17224">
    <property type="entry name" value="PEPTIDYL-TRNA HYDROLASE"/>
    <property type="match status" value="1"/>
</dbReference>
<dbReference type="GO" id="GO:0004045">
    <property type="term" value="F:peptidyl-tRNA hydrolase activity"/>
    <property type="evidence" value="ECO:0007669"/>
    <property type="project" value="InterPro"/>
</dbReference>
<dbReference type="AlphaFoldDB" id="A0A0G1UC52"/>
<evidence type="ECO:0000256" key="1">
    <source>
        <dbReference type="ARBA" id="ARBA00022555"/>
    </source>
</evidence>
<name>A0A0G1UC52_9BACT</name>
<dbReference type="PANTHER" id="PTHR17224:SF1">
    <property type="entry name" value="PEPTIDYL-TRNA HYDROLASE"/>
    <property type="match status" value="1"/>
</dbReference>
<dbReference type="GO" id="GO:0000049">
    <property type="term" value="F:tRNA binding"/>
    <property type="evidence" value="ECO:0007669"/>
    <property type="project" value="UniProtKB-KW"/>
</dbReference>
<evidence type="ECO:0000256" key="2">
    <source>
        <dbReference type="ARBA" id="ARBA00022801"/>
    </source>
</evidence>
<gene>
    <name evidence="4" type="ORF">UY23_C0001G0337</name>
</gene>
<dbReference type="EMBL" id="LCPF01000001">
    <property type="protein sequence ID" value="KKU91731.1"/>
    <property type="molecule type" value="Genomic_DNA"/>
</dbReference>
<reference evidence="4 5" key="1">
    <citation type="journal article" date="2015" name="Nature">
        <title>rRNA introns, odd ribosomes, and small enigmatic genomes across a large radiation of phyla.</title>
        <authorList>
            <person name="Brown C.T."/>
            <person name="Hug L.A."/>
            <person name="Thomas B.C."/>
            <person name="Sharon I."/>
            <person name="Castelle C.J."/>
            <person name="Singh A."/>
            <person name="Wilkins M.J."/>
            <person name="Williams K.H."/>
            <person name="Banfield J.F."/>
        </authorList>
    </citation>
    <scope>NUCLEOTIDE SEQUENCE [LARGE SCALE GENOMIC DNA]</scope>
</reference>
<dbReference type="InterPro" id="IPR001328">
    <property type="entry name" value="Pept_tRNA_hydro"/>
</dbReference>
<accession>A0A0G1UC52</accession>
<comment type="caution">
    <text evidence="4">The sequence shown here is derived from an EMBL/GenBank/DDBJ whole genome shotgun (WGS) entry which is preliminary data.</text>
</comment>
<dbReference type="InterPro" id="IPR036416">
    <property type="entry name" value="Pept_tRNA_hydro_sf"/>
</dbReference>
<dbReference type="Gene3D" id="3.40.50.1470">
    <property type="entry name" value="Peptidyl-tRNA hydrolase"/>
    <property type="match status" value="1"/>
</dbReference>
<organism evidence="4 5">
    <name type="scientific">Candidatus Jorgensenbacteria bacterium GW2011_GWA1_48_11</name>
    <dbReference type="NCBI Taxonomy" id="1618660"/>
    <lineage>
        <taxon>Bacteria</taxon>
        <taxon>Candidatus Joergenseniibacteriota</taxon>
    </lineage>
</organism>
<keyword evidence="3" id="KW-0694">RNA-binding</keyword>
<sequence>MQENFNSAKIKLIIGLGNSGKDYANTYHNAGSLFIDRLKTAALFHKAAQIIRSGAFMNESGNFVKKEIKKRNLPPSALLVVQDDSDIAIGAYKLSFDRGAAGHKGVASIVKALGTEKFWRLRIGIRPKNAKARAKAGEFVLKKISAGDKKELAAVFEETTQVLLL</sequence>
<dbReference type="Pfam" id="PF01195">
    <property type="entry name" value="Pept_tRNA_hydro"/>
    <property type="match status" value="1"/>
</dbReference>
<dbReference type="NCBIfam" id="TIGR00447">
    <property type="entry name" value="pth"/>
    <property type="match status" value="1"/>
</dbReference>
<evidence type="ECO:0000313" key="5">
    <source>
        <dbReference type="Proteomes" id="UP000034956"/>
    </source>
</evidence>
<dbReference type="Proteomes" id="UP000034956">
    <property type="component" value="Unassembled WGS sequence"/>
</dbReference>
<dbReference type="SUPFAM" id="SSF53178">
    <property type="entry name" value="Peptidyl-tRNA hydrolase-like"/>
    <property type="match status" value="1"/>
</dbReference>
<evidence type="ECO:0000256" key="3">
    <source>
        <dbReference type="ARBA" id="ARBA00022884"/>
    </source>
</evidence>
<evidence type="ECO:0000313" key="4">
    <source>
        <dbReference type="EMBL" id="KKU91731.1"/>
    </source>
</evidence>
<protein>
    <submittedName>
        <fullName evidence="4">Peptidyl-tRNA hydrolase</fullName>
    </submittedName>
</protein>
<keyword evidence="2 4" id="KW-0378">Hydrolase</keyword>
<proteinExistence type="predicted"/>